<dbReference type="EMBL" id="JABFTP020000001">
    <property type="protein sequence ID" value="KAL3266509.1"/>
    <property type="molecule type" value="Genomic_DNA"/>
</dbReference>
<dbReference type="AlphaFoldDB" id="A0ABD2MJI2"/>
<reference evidence="1 2" key="1">
    <citation type="journal article" date="2021" name="BMC Biol.">
        <title>Horizontally acquired antibacterial genes associated with adaptive radiation of ladybird beetles.</title>
        <authorList>
            <person name="Li H.S."/>
            <person name="Tang X.F."/>
            <person name="Huang Y.H."/>
            <person name="Xu Z.Y."/>
            <person name="Chen M.L."/>
            <person name="Du X.Y."/>
            <person name="Qiu B.Y."/>
            <person name="Chen P.T."/>
            <person name="Zhang W."/>
            <person name="Slipinski A."/>
            <person name="Escalona H.E."/>
            <person name="Waterhouse R.M."/>
            <person name="Zwick A."/>
            <person name="Pang H."/>
        </authorList>
    </citation>
    <scope>NUCLEOTIDE SEQUENCE [LARGE SCALE GENOMIC DNA]</scope>
    <source>
        <strain evidence="1">SYSU2018</strain>
    </source>
</reference>
<organism evidence="1 2">
    <name type="scientific">Cryptolaemus montrouzieri</name>
    <dbReference type="NCBI Taxonomy" id="559131"/>
    <lineage>
        <taxon>Eukaryota</taxon>
        <taxon>Metazoa</taxon>
        <taxon>Ecdysozoa</taxon>
        <taxon>Arthropoda</taxon>
        <taxon>Hexapoda</taxon>
        <taxon>Insecta</taxon>
        <taxon>Pterygota</taxon>
        <taxon>Neoptera</taxon>
        <taxon>Endopterygota</taxon>
        <taxon>Coleoptera</taxon>
        <taxon>Polyphaga</taxon>
        <taxon>Cucujiformia</taxon>
        <taxon>Coccinelloidea</taxon>
        <taxon>Coccinellidae</taxon>
        <taxon>Scymninae</taxon>
        <taxon>Scymnini</taxon>
        <taxon>Cryptolaemus</taxon>
    </lineage>
</organism>
<keyword evidence="2" id="KW-1185">Reference proteome</keyword>
<accession>A0ABD2MJI2</accession>
<name>A0ABD2MJI2_9CUCU</name>
<dbReference type="Proteomes" id="UP001516400">
    <property type="component" value="Unassembled WGS sequence"/>
</dbReference>
<sequence>MARKSLTDDELRKIFEEIDSDNEYEISDEDDWESEDNVEKQIEIPDEIDVENESAIEIPANSGIHTSKSGFQWLSHPILATRRRVHNFVNTSEGLKNARCLCFDDPETRQQRKERSNDPVEAIRITYDEFVIV</sequence>
<comment type="caution">
    <text evidence="1">The sequence shown here is derived from an EMBL/GenBank/DDBJ whole genome shotgun (WGS) entry which is preliminary data.</text>
</comment>
<gene>
    <name evidence="1" type="ORF">HHI36_010679</name>
</gene>
<protein>
    <submittedName>
        <fullName evidence="1">Uncharacterized protein</fullName>
    </submittedName>
</protein>
<evidence type="ECO:0000313" key="2">
    <source>
        <dbReference type="Proteomes" id="UP001516400"/>
    </source>
</evidence>
<proteinExistence type="predicted"/>
<evidence type="ECO:0000313" key="1">
    <source>
        <dbReference type="EMBL" id="KAL3266509.1"/>
    </source>
</evidence>